<keyword evidence="6" id="KW-1185">Reference proteome</keyword>
<proteinExistence type="predicted"/>
<dbReference type="Proteomes" id="UP001596018">
    <property type="component" value="Unassembled WGS sequence"/>
</dbReference>
<evidence type="ECO:0000259" key="4">
    <source>
        <dbReference type="SMART" id="SM00912"/>
    </source>
</evidence>
<dbReference type="RefSeq" id="WP_377342041.1">
    <property type="nucleotide sequence ID" value="NZ_JALBWS010000009.1"/>
</dbReference>
<dbReference type="PANTHER" id="PTHR12338">
    <property type="entry name" value="AUTOTRANSPORTER"/>
    <property type="match status" value="1"/>
</dbReference>
<dbReference type="InterPro" id="IPR008638">
    <property type="entry name" value="FhaB/CdiA-like_TPS"/>
</dbReference>
<dbReference type="Gene3D" id="2.160.20.10">
    <property type="entry name" value="Single-stranded right-handed beta-helix, Pectin lyase-like"/>
    <property type="match status" value="1"/>
</dbReference>
<dbReference type="InterPro" id="IPR043709">
    <property type="entry name" value="DUF5649"/>
</dbReference>
<comment type="subcellular location">
    <subcellularLocation>
        <location evidence="1">Secreted</location>
    </subcellularLocation>
</comment>
<reference evidence="6" key="1">
    <citation type="journal article" date="2019" name="Int. J. Syst. Evol. Microbiol.">
        <title>The Global Catalogue of Microorganisms (GCM) 10K type strain sequencing project: providing services to taxonomists for standard genome sequencing and annotation.</title>
        <authorList>
            <consortium name="The Broad Institute Genomics Platform"/>
            <consortium name="The Broad Institute Genome Sequencing Center for Infectious Disease"/>
            <person name="Wu L."/>
            <person name="Ma J."/>
        </authorList>
    </citation>
    <scope>NUCLEOTIDE SEQUENCE [LARGE SCALE GENOMIC DNA]</scope>
    <source>
        <strain evidence="6">KACC 12822</strain>
    </source>
</reference>
<comment type="caution">
    <text evidence="5">The sequence shown here is derived from an EMBL/GenBank/DDBJ whole genome shotgun (WGS) entry which is preliminary data.</text>
</comment>
<feature type="domain" description="Filamentous haemagglutinin FhaB/tRNA nuclease CdiA-like TPS" evidence="4">
    <location>
        <begin position="54"/>
        <end position="166"/>
    </location>
</feature>
<accession>A0ABW0JZU4</accession>
<keyword evidence="2" id="KW-0964">Secreted</keyword>
<dbReference type="InterPro" id="IPR050909">
    <property type="entry name" value="Bact_Autotransporter_VF"/>
</dbReference>
<dbReference type="EMBL" id="JBHSMM010000006">
    <property type="protein sequence ID" value="MFC5441460.1"/>
    <property type="molecule type" value="Genomic_DNA"/>
</dbReference>
<sequence>MNNTIDAKTRGAHAATLPPHAGRLRRKLLPVSLSLLLVSPFVFGGEAMAAAVGATTGPTGGTVVGGVGSITQNGANTVINQNSAKLALDWQTFNVGKDASVKFNQPSFNAVALNRILDQNPSQIFGHISSNGQVFLINTHGIIFGASAQMNVGGLMASTLDLTPKDFLASRYNLDAHGANAGIVNHGLIKAASGGSVSLVGGSVANDGVILANYGRINLDGADRAVLDFDGNGLINIQVTGELKQRLDNNQAAVTNKGTLKADSGTVVLQASAAKDLFTNLVNNSGVIDAGGISTQGGVVRLVAAGGNTENSGAINVTGAQGGSVQLLSDQNVSVTGNVDASGSHGGGSIRVGGGYQGDEGLQAAAVTYVGPGARLNADALQSGDGGSVVLWSNTATGFKGNISARGGAAGGNGGMAEVSSRGYLEFGGMADLRADHGSWGNLLLDPGNVTISSAVDSFGGFDGAGNYDLGASDADTNISVTTLQGQLASSDVTVTAGNDLSVLDAIDYAGSTDRTLTLDAGGILSFANGALVGASGTGKLAGVLTGTGGVTFAAGSGFATDGGDLAISGGALTLNGALNAGTGNINLISTGTITQGTGGSLATGTLTGSSTGDTTLNQSGNAVGTLGNFTAANLTLHNAQDLILDGAISVGQAGTPDVPGNVSLTSTGTITQDAGSTISSNGGDISLTGSAVTLSGTLDASNSDTTGDVTLTSTAGGLSVEDITGDTVTLAATGGGITQTDGVITAATLTGSTTGDATLNRSTNVIAKLDDFSAASLLLANNTALTIAGNVVAGDATGTPVVPGNITLSSGGVITQEAGSSLSSNGGDISITGSATGPGSTLILDGTLDAGTGGVSLTTDAGDLSLGGAVTGAMVTLTANGVDGAIKQTAGSITATGGNVTLNSAGGTQLGKIEAGSLTVTAGGITQLSGAGDALLVSGTSSFDAGAHAITLDNTSNHFTGAVSLTNSDANAVTLNNGGNALVLGDVQVGSGTLTVSGVGITQATGSTITQAASAGAVQFNAGAGVLQLDKANTFTGAVSLANSDANAVTLNNGADALVLGDVHVGSGTLTVSGVGITQATGSTITQAASAGAAQFNAGAGVLQLGNANAFTGAVSLKNSGANNVTLDNGTNALVLGDVQVGSGALTVTGVGITQATGSTITQAAGAGAAQFDAGAGVLQLDKANTFTGAVGLTNSGANDVTLNNGANALVLGDVQVGSGALTVTGVGITQATGSTITQAAGAGAAQFNAGAGVLQLDKANTFTGAVGLTNSGANDVTLNNGANALELGDVQVGSGTLTVSGVGITQAAGSTITQVAGAGAAHFNAGAGVLQMDSANTFTGAVSLTNSGANDVTLDNGSNALVLGDVQVGSGTLTVSGTGITQAVGSTITQAASAGAAQFDAGVGALQLANANMLTGAVSLKNSGANNVTLNNGANALILGTSTLGSGTFNLTGTGQTTLAGNLSTSGGAITLSGPVTLGAASTGVDTTDGGSVAAGAAITFSGAVDGASTLTLNAGTGGAVTLGGAVGATTALTGLDVTAGSFSANTLNIGTGGLAVTTRAGDITQGGAFTVTGASSFDAGAHAIALANTNNHFTGAVSLANSDANDVTLNNGANALELGDVQVGSGALTVSGVGIAQATGSTITQEASAGAAQFNAGAGVLQLDNANTLTGAVSLKNSGANDVTLDNGSNALVLGDVQIGSGALTVSGVGITQAVGSTITQAASAGAAQFNADAGVLQLDNANTFMGAVSLNNSGANNVTLNNGANALALGTSTLGSGTFNLTGTGQTTLAGNLSTSGGAITLSGPVTLGAASTGVDTTGGGSVTTGAAITFNGAVDGASTLTLNAGTGGAVTLGGAVGATTALTGLDVTAGSFSANTLNIGTGGLSVATQASDITQGGAFTVTGASSFDAGTHAITLANTNNHFTGAVSLTNSGANDVTLNNGANALELGDVQVGSGTLTVTGVGITQATGSTITQAAGAGAAQFNAGAGVLQLDSANTFTGAVSLNNSGNHDVTLDNGTHALTLGTSTLGSGAFSLEGSGQTTLAGNLTTTGGAITLSGPVALGSPVTGIYTTGGGATTGAAITFDGALDGASGLTLDAGTTGVVTLGGAVGNTTALTGLTVTAGSFSANTLNIGSGGLSVTTQAGDIMQSGTGAFTVVGTSDFTAMNGHEITLEAANNDFQGSVKATGTGVSITDTNDLTIDTLTNGTNGTVSLIAGGALLLPTGSIDTGTADLTLEANGGTLVAPGVLKGANVTLSSQGNITLSDAVTATGTLSLTSLAGAIGQSLTGNLTAAVLTGSSFGSTLLDGTNHIASLGNFSASGFSLTNSQALSVSGVVDGGSSAALTTTSGNLTVGGRLKGTTVTLTSAGAIDEGGTSTGVIEAGTLTGTSQGDTLLDGANLVDTLGSFSAANFTLVNNQGLAANGPLTTTGGTGSISLKTTTGALSLGSDLSGGAISLESADGLVLAKAINGSTVELISSGGGISQSAGAITAGTLSGHAADSVALNLGNRVSALGNFDADGFSLTNDAALAVNGVVDGGSSTTLTTTTGNLTVNGTLKGTAVTLSSAGGIGEGATGVIEADTLAGHSQGDTLLGGANLVDTLNNFDATNFSFVNAQDMAVSGPLATGAGAGSISLKTSSGTLSVNDDLVASAVALTSADGLTLTHNINATAVSLAAGGNISQSAAVITAGTLTGQSTGTTTLGLANHVGTLGSFKAANFSLVNDAGLSVNGPLQITSPNGGVSLRTTSGILTVNSVLSAGAVSLDSAGNLALAHEVSGGLVTLKSGGNISQTASGTLTATTLTGSSAGSTTLNGSGNKIGTLGSFTAAGFSLTNSQSLSVAGPVNGGASTSLATTAGNLAINGAVNGTTTAFNVAGNITQGAGGVITAATLRGTAGGAVALGGNNQIDTLGDFSAAGFSLKNARDLTVAGTVNGGSSAGLATTGNLIINGTLTGATTTLDVTGAISEASAGSIVAGRLNGDTTGAVSLTGNNRIGALGDFSAAYLNLGNAQALTVAGTVDGGTSTTLTTTSGDLTINGALKGTAMTLDSAGAINEGSQGVITAATLTGRSTGVTALNGANRVGTLGSFDAAGFDFTNAQALSANGPLTIANGGRLHLTTSSGVLSVNSALRGGDVGLSSAGDLTLTQAVQGDTVTLVSGGNISQTASGIVTAGTLAGRSVGSTMLDPVNHVDALGSFSANGFDLASDRTLTVIGPVDGGDHVNLITTNGDIIINGLVSGTRTTLSSAGAINQGSAGGIAASTLSGSSTGATTLEGGGNRVATLEAFKAAGFSFTNGQSLIVAGPIDGGARTTLTTTRGGDLSIDGAVQGGMMTLVSAGAINEGASGSLTADTLTGSATGMVMLGDAAHPLANYIGTLGGFSAPAGFSLTNAQTLTLASVNGSGYTVDAGTSSTYLSVVNGDLLQADQAWLYNGAGVWASTGHMGVGGAPIYVTGVDAQVIVPGGISPAYFYAVDRQGNILPLTGGSSINVPTSALTSRAQNTNKHTDSYIDSSVISANYRAFGIVPSGLLLPPDQQRCAPDAMDCDDE</sequence>
<dbReference type="NCBIfam" id="TIGR01901">
    <property type="entry name" value="adhes_NPXG"/>
    <property type="match status" value="1"/>
</dbReference>
<gene>
    <name evidence="5" type="ORF">ACFPK0_15715</name>
</gene>
<dbReference type="SMART" id="SM00912">
    <property type="entry name" value="Haemagg_act"/>
    <property type="match status" value="1"/>
</dbReference>
<organism evidence="5 6">
    <name type="scientific">Rhodanobacter ginsenosidimutans</name>
    <dbReference type="NCBI Taxonomy" id="490571"/>
    <lineage>
        <taxon>Bacteria</taxon>
        <taxon>Pseudomonadati</taxon>
        <taxon>Pseudomonadota</taxon>
        <taxon>Gammaproteobacteria</taxon>
        <taxon>Lysobacterales</taxon>
        <taxon>Rhodanobacteraceae</taxon>
        <taxon>Rhodanobacter</taxon>
    </lineage>
</organism>
<evidence type="ECO:0000256" key="1">
    <source>
        <dbReference type="ARBA" id="ARBA00004613"/>
    </source>
</evidence>
<protein>
    <submittedName>
        <fullName evidence="5">Filamentous hemagglutinin N-terminal domain-containing protein</fullName>
    </submittedName>
</protein>
<evidence type="ECO:0000256" key="3">
    <source>
        <dbReference type="ARBA" id="ARBA00022729"/>
    </source>
</evidence>
<dbReference type="InterPro" id="IPR011050">
    <property type="entry name" value="Pectin_lyase_fold/virulence"/>
</dbReference>
<dbReference type="PANTHER" id="PTHR12338:SF8">
    <property type="entry name" value="HEME_HEMOPEXIN-BINDING PROTEIN"/>
    <property type="match status" value="1"/>
</dbReference>
<keyword evidence="3" id="KW-0732">Signal</keyword>
<evidence type="ECO:0000313" key="5">
    <source>
        <dbReference type="EMBL" id="MFC5441460.1"/>
    </source>
</evidence>
<dbReference type="Pfam" id="PF18886">
    <property type="entry name" value="DUF5649"/>
    <property type="match status" value="13"/>
</dbReference>
<dbReference type="InterPro" id="IPR012334">
    <property type="entry name" value="Pectin_lyas_fold"/>
</dbReference>
<dbReference type="SUPFAM" id="SSF51126">
    <property type="entry name" value="Pectin lyase-like"/>
    <property type="match status" value="1"/>
</dbReference>
<name>A0ABW0JZU4_9GAMM</name>
<evidence type="ECO:0000313" key="6">
    <source>
        <dbReference type="Proteomes" id="UP001596018"/>
    </source>
</evidence>
<evidence type="ECO:0000256" key="2">
    <source>
        <dbReference type="ARBA" id="ARBA00022525"/>
    </source>
</evidence>